<proteinExistence type="inferred from homology"/>
<dbReference type="GO" id="GO:0006826">
    <property type="term" value="P:iron ion transport"/>
    <property type="evidence" value="ECO:0007669"/>
    <property type="project" value="UniProtKB-KW"/>
</dbReference>
<sequence length="183" mass="20102">MNRTLARLALAAARRRLITTATTTATTTRSSSSSKSRPWSSRGGCFTVGVRYVSTTAASGGVYAFPTEEAYNEAAVRQINTLYSRLDGLVQETDGMEKKLNVDYDAGVLSMDVTGVGGYVINKHAATRRIWWSSPLSGPKQFDYDPRSKDWVDSRDPSVFLLPLLKHEINLLLGIDIDFSNSS</sequence>
<dbReference type="Gene3D" id="3.30.920.10">
    <property type="entry name" value="Frataxin/CyaY"/>
    <property type="match status" value="1"/>
</dbReference>
<dbReference type="GO" id="GO:0008199">
    <property type="term" value="F:ferric iron binding"/>
    <property type="evidence" value="ECO:0007669"/>
    <property type="project" value="InterPro"/>
</dbReference>
<dbReference type="OrthoDB" id="1897642at2759"/>
<dbReference type="GO" id="GO:0006879">
    <property type="term" value="P:intracellular iron ion homeostasis"/>
    <property type="evidence" value="ECO:0007669"/>
    <property type="project" value="TreeGrafter"/>
</dbReference>
<comment type="similarity">
    <text evidence="1">Belongs to the frataxin family.</text>
</comment>
<evidence type="ECO:0000313" key="6">
    <source>
        <dbReference type="Proteomes" id="UP000799049"/>
    </source>
</evidence>
<name>A0A8K0AGA5_ANDGO</name>
<dbReference type="PANTHER" id="PTHR16821:SF2">
    <property type="entry name" value="FRATAXIN, MITOCHONDRIAL"/>
    <property type="match status" value="1"/>
</dbReference>
<dbReference type="InterPro" id="IPR036524">
    <property type="entry name" value="Frataxin/CyaY_sf"/>
</dbReference>
<evidence type="ECO:0000256" key="4">
    <source>
        <dbReference type="SAM" id="MobiDB-lite"/>
    </source>
</evidence>
<dbReference type="PROSITE" id="PS50810">
    <property type="entry name" value="FRATAXIN_2"/>
    <property type="match status" value="1"/>
</dbReference>
<dbReference type="GO" id="GO:0051537">
    <property type="term" value="F:2 iron, 2 sulfur cluster binding"/>
    <property type="evidence" value="ECO:0007669"/>
    <property type="project" value="TreeGrafter"/>
</dbReference>
<keyword evidence="6" id="KW-1185">Reference proteome</keyword>
<dbReference type="GO" id="GO:0008198">
    <property type="term" value="F:ferrous iron binding"/>
    <property type="evidence" value="ECO:0007669"/>
    <property type="project" value="TreeGrafter"/>
</dbReference>
<dbReference type="AlphaFoldDB" id="A0A8K0AGA5"/>
<dbReference type="GO" id="GO:0016226">
    <property type="term" value="P:iron-sulfur cluster assembly"/>
    <property type="evidence" value="ECO:0007669"/>
    <property type="project" value="InterPro"/>
</dbReference>
<dbReference type="GO" id="GO:0005739">
    <property type="term" value="C:mitochondrion"/>
    <property type="evidence" value="ECO:0007669"/>
    <property type="project" value="TreeGrafter"/>
</dbReference>
<dbReference type="InterPro" id="IPR002908">
    <property type="entry name" value="Frataxin/CyaY"/>
</dbReference>
<dbReference type="Proteomes" id="UP000799049">
    <property type="component" value="Unassembled WGS sequence"/>
</dbReference>
<gene>
    <name evidence="5" type="ORF">ANDGO_06231</name>
</gene>
<evidence type="ECO:0000256" key="1">
    <source>
        <dbReference type="ARBA" id="ARBA00008183"/>
    </source>
</evidence>
<keyword evidence="2" id="KW-0813">Transport</keyword>
<protein>
    <submittedName>
        <fullName evidence="5">Mitochondrial iron-sulfur cluster biosynthesis Yfh1 (Frataxin)</fullName>
    </submittedName>
</protein>
<dbReference type="Pfam" id="PF01491">
    <property type="entry name" value="Frataxin_Cyay"/>
    <property type="match status" value="1"/>
</dbReference>
<evidence type="ECO:0000256" key="3">
    <source>
        <dbReference type="ARBA" id="ARBA00023004"/>
    </source>
</evidence>
<keyword evidence="3" id="KW-0408">Iron</keyword>
<evidence type="ECO:0000313" key="5">
    <source>
        <dbReference type="EMBL" id="KAF0852367.1"/>
    </source>
</evidence>
<organism evidence="5 6">
    <name type="scientific">Andalucia godoyi</name>
    <name type="common">Flagellate</name>
    <dbReference type="NCBI Taxonomy" id="505711"/>
    <lineage>
        <taxon>Eukaryota</taxon>
        <taxon>Discoba</taxon>
        <taxon>Jakobida</taxon>
        <taxon>Andalucina</taxon>
        <taxon>Andaluciidae</taxon>
        <taxon>Andalucia</taxon>
    </lineage>
</organism>
<keyword evidence="2" id="KW-0410">Iron transport</keyword>
<dbReference type="GO" id="GO:0004322">
    <property type="term" value="F:ferroxidase activity"/>
    <property type="evidence" value="ECO:0007669"/>
    <property type="project" value="TreeGrafter"/>
</dbReference>
<feature type="region of interest" description="Disordered" evidence="4">
    <location>
        <begin position="21"/>
        <end position="41"/>
    </location>
</feature>
<evidence type="ECO:0000256" key="2">
    <source>
        <dbReference type="ARBA" id="ARBA00022496"/>
    </source>
</evidence>
<dbReference type="PANTHER" id="PTHR16821">
    <property type="entry name" value="FRATAXIN"/>
    <property type="match status" value="1"/>
</dbReference>
<dbReference type="EMBL" id="VRVR01000041">
    <property type="protein sequence ID" value="KAF0852367.1"/>
    <property type="molecule type" value="Genomic_DNA"/>
</dbReference>
<reference evidence="5" key="1">
    <citation type="submission" date="2019-09" db="EMBL/GenBank/DDBJ databases">
        <title>The Mitochondrial Proteome of the Jakobid, Andalucia godoyi, a Protist With the Most Gene-Rich and Bacteria-Like Mitochondrial Genome.</title>
        <authorList>
            <person name="Gray M.W."/>
            <person name="Burger G."/>
            <person name="Derelle R."/>
            <person name="Klimes V."/>
            <person name="Leger M."/>
            <person name="Sarrasin M."/>
            <person name="Vlcek C."/>
            <person name="Roger A.J."/>
            <person name="Elias M."/>
            <person name="Lang B.F."/>
        </authorList>
    </citation>
    <scope>NUCLEOTIDE SEQUENCE</scope>
    <source>
        <strain evidence="5">And28</strain>
    </source>
</reference>
<keyword evidence="2" id="KW-0406">Ion transport</keyword>
<dbReference type="SMART" id="SM01219">
    <property type="entry name" value="Frataxin_Cyay"/>
    <property type="match status" value="1"/>
</dbReference>
<comment type="caution">
    <text evidence="5">The sequence shown here is derived from an EMBL/GenBank/DDBJ whole genome shotgun (WGS) entry which is preliminary data.</text>
</comment>
<dbReference type="SUPFAM" id="SSF55387">
    <property type="entry name" value="Frataxin/Nqo15-like"/>
    <property type="match status" value="1"/>
</dbReference>
<dbReference type="GO" id="GO:0034986">
    <property type="term" value="F:iron chaperone activity"/>
    <property type="evidence" value="ECO:0007669"/>
    <property type="project" value="TreeGrafter"/>
</dbReference>
<accession>A0A8K0AGA5</accession>